<reference evidence="3" key="2">
    <citation type="submission" date="2022-03" db="EMBL/GenBank/DDBJ databases">
        <title>Draft title - Genomic analysis of global carrot germplasm unveils the trajectory of domestication and the origin of high carotenoid orange carrot.</title>
        <authorList>
            <person name="Iorizzo M."/>
            <person name="Ellison S."/>
            <person name="Senalik D."/>
            <person name="Macko-Podgorni A."/>
            <person name="Grzebelus D."/>
            <person name="Bostan H."/>
            <person name="Rolling W."/>
            <person name="Curaba J."/>
            <person name="Simon P."/>
        </authorList>
    </citation>
    <scope>NUCLEOTIDE SEQUENCE</scope>
    <source>
        <tissue evidence="3">Leaf</tissue>
    </source>
</reference>
<name>A0A166FWQ9_DAUCS</name>
<keyword evidence="4" id="KW-1185">Reference proteome</keyword>
<dbReference type="Gene3D" id="3.10.310.20">
    <property type="entry name" value="DHHA2 domain"/>
    <property type="match status" value="1"/>
</dbReference>
<dbReference type="EMBL" id="LNRQ01000001">
    <property type="protein sequence ID" value="KZN08275.1"/>
    <property type="molecule type" value="Genomic_DNA"/>
</dbReference>
<dbReference type="InterPro" id="IPR038763">
    <property type="entry name" value="DHH_sf"/>
</dbReference>
<gene>
    <name evidence="2" type="ORF">DCAR_001340</name>
    <name evidence="3" type="ORF">DCAR_0100772</name>
</gene>
<reference evidence="2" key="1">
    <citation type="journal article" date="2016" name="Nat. Genet.">
        <title>A high-quality carrot genome assembly provides new insights into carotenoid accumulation and asterid genome evolution.</title>
        <authorList>
            <person name="Iorizzo M."/>
            <person name="Ellison S."/>
            <person name="Senalik D."/>
            <person name="Zeng P."/>
            <person name="Satapoomin P."/>
            <person name="Huang J."/>
            <person name="Bowman M."/>
            <person name="Iovene M."/>
            <person name="Sanseverino W."/>
            <person name="Cavagnaro P."/>
            <person name="Yildiz M."/>
            <person name="Macko-Podgorni A."/>
            <person name="Moranska E."/>
            <person name="Grzebelus E."/>
            <person name="Grzebelus D."/>
            <person name="Ashrafi H."/>
            <person name="Zheng Z."/>
            <person name="Cheng S."/>
            <person name="Spooner D."/>
            <person name="Van Deynze A."/>
            <person name="Simon P."/>
        </authorList>
    </citation>
    <scope>NUCLEOTIDE SEQUENCE [LARGE SCALE GENOMIC DNA]</scope>
    <source>
        <tissue evidence="2">Leaf</tissue>
    </source>
</reference>
<evidence type="ECO:0000313" key="2">
    <source>
        <dbReference type="EMBL" id="KZN08275.1"/>
    </source>
</evidence>
<dbReference type="PANTHER" id="PTHR12112">
    <property type="entry name" value="BNIP - RELATED"/>
    <property type="match status" value="1"/>
</dbReference>
<dbReference type="GO" id="GO:0004309">
    <property type="term" value="F:exopolyphosphatase activity"/>
    <property type="evidence" value="ECO:0007669"/>
    <property type="project" value="TreeGrafter"/>
</dbReference>
<evidence type="ECO:0000313" key="3">
    <source>
        <dbReference type="EMBL" id="WOG81621.1"/>
    </source>
</evidence>
<dbReference type="InterPro" id="IPR038222">
    <property type="entry name" value="DHHA2_dom_sf"/>
</dbReference>
<dbReference type="STRING" id="79200.A0A166FWQ9"/>
<dbReference type="InterPro" id="IPR004097">
    <property type="entry name" value="DHHA2"/>
</dbReference>
<dbReference type="AlphaFoldDB" id="A0A166FWQ9"/>
<protein>
    <recommendedName>
        <fullName evidence="1">DHHA2 domain-containing protein</fullName>
    </recommendedName>
</protein>
<dbReference type="KEGG" id="dcr:108198036"/>
<dbReference type="Proteomes" id="UP000077755">
    <property type="component" value="Chromosome 1"/>
</dbReference>
<evidence type="ECO:0000259" key="1">
    <source>
        <dbReference type="Pfam" id="PF02833"/>
    </source>
</evidence>
<dbReference type="EMBL" id="CP093343">
    <property type="protein sequence ID" value="WOG81621.1"/>
    <property type="molecule type" value="Genomic_DNA"/>
</dbReference>
<proteinExistence type="predicted"/>
<sequence>MDSLPSIPLPPPPQERYIRSRDHPLFDGMRKSNANRGTLFNFLGRNSKQSISRSVSEISDIKSKKTLTDFSESAASGPIKDSLSDIILEPYPRSSSGRWSKDSKRTSASVKIQSELSIDLGEEDEFGNFSPRASNDESYTRTSMASPTTERSFSMNFESTKLSKIPLPPSAASFYSGHSPQMEVVELCKGIQLINTYLKACKDDVSAGVPGKFLHAVLGQDACDVGSVVSTIMYSFYLHSSLKNDQFCTVPVINMKRADLNSHAELKWLLETCNVDHSQLIFIDEIDLSYYDLFGSLKLVFLNGDNLPEKQEALKGALVEIFNCKKGDSAYRWVDNVTVGEDCSCCTVIAEKFVHNSPEILAGRGFSRLLLAGILLDTRNMSSPRCTDKDRYMATLLINGAGRFGCTGLHQILKYKMYDVTDLKVGHILRKDFKKWTRIGKSDNVAAEMLSYVGLTSIGISIAQLLAHDETSAEEIMQFQQVEKLRLFVIVSGYYDSQKNFKREILVSAESSELMKNLLQFFNSNASQLPLKEMQQPGLLGEMRAFGIDKVTSRRTIERLLEEFGKLVRR</sequence>
<evidence type="ECO:0000313" key="4">
    <source>
        <dbReference type="Proteomes" id="UP000077755"/>
    </source>
</evidence>
<dbReference type="GO" id="GO:0005737">
    <property type="term" value="C:cytoplasm"/>
    <property type="evidence" value="ECO:0007669"/>
    <property type="project" value="TreeGrafter"/>
</dbReference>
<dbReference type="Gene3D" id="3.90.1640.10">
    <property type="entry name" value="inorganic pyrophosphatase (n-terminal core)"/>
    <property type="match status" value="1"/>
</dbReference>
<dbReference type="PANTHER" id="PTHR12112:SF52">
    <property type="entry name" value="DHHA2 DOMAIN-CONTAINING PROTEIN"/>
    <property type="match status" value="1"/>
</dbReference>
<dbReference type="OrthoDB" id="374045at2759"/>
<dbReference type="OMA" id="VSHIGMS"/>
<dbReference type="Pfam" id="PF02833">
    <property type="entry name" value="DHHA2"/>
    <property type="match status" value="1"/>
</dbReference>
<feature type="domain" description="DHHA2" evidence="1">
    <location>
        <begin position="413"/>
        <end position="555"/>
    </location>
</feature>
<dbReference type="SUPFAM" id="SSF64182">
    <property type="entry name" value="DHH phosphoesterases"/>
    <property type="match status" value="1"/>
</dbReference>
<dbReference type="Gramene" id="KZN08275">
    <property type="protein sequence ID" value="KZN08275"/>
    <property type="gene ID" value="DCAR_001340"/>
</dbReference>
<organism evidence="2">
    <name type="scientific">Daucus carota subsp. sativus</name>
    <name type="common">Carrot</name>
    <dbReference type="NCBI Taxonomy" id="79200"/>
    <lineage>
        <taxon>Eukaryota</taxon>
        <taxon>Viridiplantae</taxon>
        <taxon>Streptophyta</taxon>
        <taxon>Embryophyta</taxon>
        <taxon>Tracheophyta</taxon>
        <taxon>Spermatophyta</taxon>
        <taxon>Magnoliopsida</taxon>
        <taxon>eudicotyledons</taxon>
        <taxon>Gunneridae</taxon>
        <taxon>Pentapetalae</taxon>
        <taxon>asterids</taxon>
        <taxon>campanulids</taxon>
        <taxon>Apiales</taxon>
        <taxon>Apiaceae</taxon>
        <taxon>Apioideae</taxon>
        <taxon>Scandiceae</taxon>
        <taxon>Daucinae</taxon>
        <taxon>Daucus</taxon>
        <taxon>Daucus sect. Daucus</taxon>
    </lineage>
</organism>
<accession>A0A166FWQ9</accession>